<accession>A0ACC0C615</accession>
<dbReference type="Proteomes" id="UP001060085">
    <property type="component" value="Linkage Group LG01"/>
</dbReference>
<sequence length="187" mass="20942">MAEFGFKEGIPWLLPVLDEDQLNLSGKHQLTKRQNFGSVAIGDQSFHQLNWKSSRVSQRTRYYSYSNNNNSSGSYGGPGMRAVFLHSGGAGQRSCGTGVFLPRRAGTSSNYSQSSNKLPVLLPARVVQALNLNVHQTGLHIKPQRDAPNSKQYKNVDCNLHKNRKKSHVPAASYYSQEIFLPKEWTY</sequence>
<comment type="caution">
    <text evidence="1">The sequence shown here is derived from an EMBL/GenBank/DDBJ whole genome shotgun (WGS) entry which is preliminary data.</text>
</comment>
<protein>
    <submittedName>
        <fullName evidence="1">Uncharacterized protein</fullName>
    </submittedName>
</protein>
<name>A0ACC0C615_CATRO</name>
<dbReference type="EMBL" id="CM044701">
    <property type="protein sequence ID" value="KAI5680292.1"/>
    <property type="molecule type" value="Genomic_DNA"/>
</dbReference>
<organism evidence="1 2">
    <name type="scientific">Catharanthus roseus</name>
    <name type="common">Madagascar periwinkle</name>
    <name type="synonym">Vinca rosea</name>
    <dbReference type="NCBI Taxonomy" id="4058"/>
    <lineage>
        <taxon>Eukaryota</taxon>
        <taxon>Viridiplantae</taxon>
        <taxon>Streptophyta</taxon>
        <taxon>Embryophyta</taxon>
        <taxon>Tracheophyta</taxon>
        <taxon>Spermatophyta</taxon>
        <taxon>Magnoliopsida</taxon>
        <taxon>eudicotyledons</taxon>
        <taxon>Gunneridae</taxon>
        <taxon>Pentapetalae</taxon>
        <taxon>asterids</taxon>
        <taxon>lamiids</taxon>
        <taxon>Gentianales</taxon>
        <taxon>Apocynaceae</taxon>
        <taxon>Rauvolfioideae</taxon>
        <taxon>Vinceae</taxon>
        <taxon>Catharanthinae</taxon>
        <taxon>Catharanthus</taxon>
    </lineage>
</organism>
<reference evidence="2" key="1">
    <citation type="journal article" date="2023" name="Nat. Plants">
        <title>Single-cell RNA sequencing provides a high-resolution roadmap for understanding the multicellular compartmentation of specialized metabolism.</title>
        <authorList>
            <person name="Sun S."/>
            <person name="Shen X."/>
            <person name="Li Y."/>
            <person name="Li Y."/>
            <person name="Wang S."/>
            <person name="Li R."/>
            <person name="Zhang H."/>
            <person name="Shen G."/>
            <person name="Guo B."/>
            <person name="Wei J."/>
            <person name="Xu J."/>
            <person name="St-Pierre B."/>
            <person name="Chen S."/>
            <person name="Sun C."/>
        </authorList>
    </citation>
    <scope>NUCLEOTIDE SEQUENCE [LARGE SCALE GENOMIC DNA]</scope>
</reference>
<gene>
    <name evidence="1" type="ORF">M9H77_01519</name>
</gene>
<evidence type="ECO:0000313" key="2">
    <source>
        <dbReference type="Proteomes" id="UP001060085"/>
    </source>
</evidence>
<proteinExistence type="predicted"/>
<evidence type="ECO:0000313" key="1">
    <source>
        <dbReference type="EMBL" id="KAI5680292.1"/>
    </source>
</evidence>
<keyword evidence="2" id="KW-1185">Reference proteome</keyword>